<evidence type="ECO:0000256" key="4">
    <source>
        <dbReference type="ARBA" id="ARBA00022519"/>
    </source>
</evidence>
<dbReference type="PANTHER" id="PTHR30574">
    <property type="entry name" value="INNER MEMBRANE PROTEIN YEDE"/>
    <property type="match status" value="1"/>
</dbReference>
<feature type="transmembrane region" description="Helical" evidence="10">
    <location>
        <begin position="220"/>
        <end position="243"/>
    </location>
</feature>
<feature type="transmembrane region" description="Helical" evidence="10">
    <location>
        <begin position="182"/>
        <end position="200"/>
    </location>
</feature>
<feature type="transmembrane region" description="Helical" evidence="10">
    <location>
        <begin position="264"/>
        <end position="287"/>
    </location>
</feature>
<feature type="transmembrane region" description="Helical" evidence="10">
    <location>
        <begin position="106"/>
        <end position="129"/>
    </location>
</feature>
<evidence type="ECO:0000256" key="5">
    <source>
        <dbReference type="ARBA" id="ARBA00022692"/>
    </source>
</evidence>
<feature type="transmembrane region" description="Helical" evidence="10">
    <location>
        <begin position="368"/>
        <end position="394"/>
    </location>
</feature>
<comment type="subcellular location">
    <subcellularLocation>
        <location evidence="1">Cell inner membrane</location>
        <topology evidence="1">Multi-pass membrane protein</topology>
    </subcellularLocation>
</comment>
<evidence type="ECO:0000313" key="12">
    <source>
        <dbReference type="Proteomes" id="UP000183263"/>
    </source>
</evidence>
<dbReference type="Pfam" id="PF04143">
    <property type="entry name" value="Sulf_transp"/>
    <property type="match status" value="1"/>
</dbReference>
<dbReference type="Proteomes" id="UP000183263">
    <property type="component" value="Unassembled WGS sequence"/>
</dbReference>
<evidence type="ECO:0000313" key="11">
    <source>
        <dbReference type="EMBL" id="SDH10658.1"/>
    </source>
</evidence>
<keyword evidence="6 10" id="KW-1133">Transmembrane helix</keyword>
<reference evidence="11 12" key="1">
    <citation type="submission" date="2016-10" db="EMBL/GenBank/DDBJ databases">
        <authorList>
            <person name="de Groot N.N."/>
        </authorList>
    </citation>
    <scope>NUCLEOTIDE SEQUENCE [LARGE SCALE GENOMIC DNA]</scope>
    <source>
        <strain evidence="11 12">DSM 44892</strain>
    </source>
</reference>
<comment type="similarity">
    <text evidence="8">Belongs to the TsuA/YedE (TC 9.B.102) family.</text>
</comment>
<keyword evidence="5 10" id="KW-0812">Transmembrane</keyword>
<gene>
    <name evidence="11" type="ORF">SAMN05444695_101179</name>
</gene>
<feature type="transmembrane region" description="Helical" evidence="10">
    <location>
        <begin position="400"/>
        <end position="419"/>
    </location>
</feature>
<evidence type="ECO:0000256" key="6">
    <source>
        <dbReference type="ARBA" id="ARBA00022989"/>
    </source>
</evidence>
<evidence type="ECO:0000256" key="2">
    <source>
        <dbReference type="ARBA" id="ARBA00022448"/>
    </source>
</evidence>
<feature type="transmembrane region" description="Helical" evidence="10">
    <location>
        <begin position="338"/>
        <end position="356"/>
    </location>
</feature>
<evidence type="ECO:0000256" key="1">
    <source>
        <dbReference type="ARBA" id="ARBA00004429"/>
    </source>
</evidence>
<keyword evidence="2" id="KW-0813">Transport</keyword>
<evidence type="ECO:0000256" key="10">
    <source>
        <dbReference type="SAM" id="Phobius"/>
    </source>
</evidence>
<keyword evidence="3" id="KW-1003">Cell membrane</keyword>
<evidence type="ECO:0000256" key="7">
    <source>
        <dbReference type="ARBA" id="ARBA00023136"/>
    </source>
</evidence>
<dbReference type="PANTHER" id="PTHR30574:SF1">
    <property type="entry name" value="SULPHUR TRANSPORT DOMAIN-CONTAINING PROTEIN"/>
    <property type="match status" value="1"/>
</dbReference>
<dbReference type="EMBL" id="FNDN01000001">
    <property type="protein sequence ID" value="SDH10658.1"/>
    <property type="molecule type" value="Genomic_DNA"/>
</dbReference>
<sequence>MGLNRVSRHPDGVGSVATVPAAPGSADPPPGWIRGDGARTALAAALGLTVLAVAYHLGATRGEGLGGSAASFALLAGTALGVLFQRGRFCFYCISRDLFVEKNSRGAFAVLAALAVGTVGYVLIFSLRLPDPSGGRLPAGAHIAPVGPALVLAGIVFGLGVVISGGCIAGHLYRLGEGSVRAVPALLGALVGFGVGFATWNPIYGALIEGAPSPWLPAGGGYGIATVFQLAVLAGIAVVLLRWNPAEPQRDSRRIDGPEIRRQLFFTRWPTLLTGGLVGLVGVAAYLRDQPLGVTSQLSGLTRTVLHERDLLPVTLRGLDERLAGCVALVVDTVTTNGWLVGGIVVGSLAAALPGRRVRWERMSARQGLTAVLGGIMLGWGAVIGLGCTVGVFLSGTQALAVSGWVFAVSVVLALWAGFRLGLHRS</sequence>
<keyword evidence="7 10" id="KW-0472">Membrane</keyword>
<keyword evidence="4" id="KW-0997">Cell inner membrane</keyword>
<feature type="region of interest" description="Disordered" evidence="9">
    <location>
        <begin position="1"/>
        <end position="30"/>
    </location>
</feature>
<evidence type="ECO:0000256" key="8">
    <source>
        <dbReference type="ARBA" id="ARBA00035655"/>
    </source>
</evidence>
<dbReference type="InterPro" id="IPR007272">
    <property type="entry name" value="Sulf_transp_TsuA/YedE"/>
</dbReference>
<evidence type="ECO:0000256" key="3">
    <source>
        <dbReference type="ARBA" id="ARBA00022475"/>
    </source>
</evidence>
<name>A0A1G7ZPQ3_9NOCA</name>
<feature type="transmembrane region" description="Helical" evidence="10">
    <location>
        <begin position="64"/>
        <end position="85"/>
    </location>
</feature>
<proteinExistence type="inferred from homology"/>
<evidence type="ECO:0000256" key="9">
    <source>
        <dbReference type="SAM" id="MobiDB-lite"/>
    </source>
</evidence>
<dbReference type="AlphaFoldDB" id="A0A1G7ZPQ3"/>
<feature type="transmembrane region" description="Helical" evidence="10">
    <location>
        <begin position="40"/>
        <end position="58"/>
    </location>
</feature>
<keyword evidence="12" id="KW-1185">Reference proteome</keyword>
<organism evidence="11 12">
    <name type="scientific">Rhodococcus triatomae</name>
    <dbReference type="NCBI Taxonomy" id="300028"/>
    <lineage>
        <taxon>Bacteria</taxon>
        <taxon>Bacillati</taxon>
        <taxon>Actinomycetota</taxon>
        <taxon>Actinomycetes</taxon>
        <taxon>Mycobacteriales</taxon>
        <taxon>Nocardiaceae</taxon>
        <taxon>Rhodococcus</taxon>
    </lineage>
</organism>
<feature type="transmembrane region" description="Helical" evidence="10">
    <location>
        <begin position="149"/>
        <end position="170"/>
    </location>
</feature>
<protein>
    <submittedName>
        <fullName evidence="11">Uncharacterized protein</fullName>
    </submittedName>
</protein>
<dbReference type="GO" id="GO:0005886">
    <property type="term" value="C:plasma membrane"/>
    <property type="evidence" value="ECO:0007669"/>
    <property type="project" value="UniProtKB-SubCell"/>
</dbReference>
<accession>A0A1G7ZPQ3</accession>